<evidence type="ECO:0000256" key="10">
    <source>
        <dbReference type="ARBA" id="ARBA00061004"/>
    </source>
</evidence>
<dbReference type="SUPFAM" id="SSF49493">
    <property type="entry name" value="HSP40/DnaJ peptide-binding domain"/>
    <property type="match status" value="1"/>
</dbReference>
<dbReference type="PROSITE" id="PS51188">
    <property type="entry name" value="ZF_CR"/>
    <property type="match status" value="1"/>
</dbReference>
<proteinExistence type="inferred from homology"/>
<gene>
    <name evidence="12" type="primary">dnaJ</name>
    <name evidence="16" type="ORF">VE96_C0022G0011</name>
</gene>
<dbReference type="InterPro" id="IPR002939">
    <property type="entry name" value="DnaJ_C"/>
</dbReference>
<dbReference type="InterPro" id="IPR012724">
    <property type="entry name" value="DnaJ"/>
</dbReference>
<dbReference type="InterPro" id="IPR008971">
    <property type="entry name" value="HSP40/DnaJ_pept-bd"/>
</dbReference>
<dbReference type="GO" id="GO:0005737">
    <property type="term" value="C:cytoplasm"/>
    <property type="evidence" value="ECO:0007669"/>
    <property type="project" value="UniProtKB-SubCell"/>
</dbReference>
<dbReference type="Pfam" id="PF00684">
    <property type="entry name" value="DnaJ_CXXCXGXG"/>
    <property type="match status" value="1"/>
</dbReference>
<feature type="domain" description="J" evidence="14">
    <location>
        <begin position="5"/>
        <end position="70"/>
    </location>
</feature>
<feature type="binding site" evidence="12">
    <location>
        <position position="217"/>
    </location>
    <ligand>
        <name>Zn(2+)</name>
        <dbReference type="ChEBI" id="CHEBI:29105"/>
        <label>1</label>
    </ligand>
</feature>
<dbReference type="CDD" id="cd10747">
    <property type="entry name" value="DnaJ_C"/>
    <property type="match status" value="1"/>
</dbReference>
<keyword evidence="2 12" id="KW-0235">DNA replication</keyword>
<comment type="domain">
    <text evidence="12">The J domain is necessary and sufficient to stimulate DnaK ATPase activity. Zinc center 1 plays an important role in the autonomous, DnaK-independent chaperone activity of DnaJ. Zinc center 2 is essential for interaction with DnaK and for DnaJ activity.</text>
</comment>
<dbReference type="Pfam" id="PF01556">
    <property type="entry name" value="DnaJ_C"/>
    <property type="match status" value="1"/>
</dbReference>
<dbReference type="GO" id="GO:0031072">
    <property type="term" value="F:heat shock protein binding"/>
    <property type="evidence" value="ECO:0007669"/>
    <property type="project" value="InterPro"/>
</dbReference>
<feature type="binding site" evidence="12">
    <location>
        <position position="161"/>
    </location>
    <ligand>
        <name>Zn(2+)</name>
        <dbReference type="ChEBI" id="CHEBI:29105"/>
        <label>1</label>
    </ligand>
</feature>
<feature type="binding site" evidence="12">
    <location>
        <position position="177"/>
    </location>
    <ligand>
        <name>Zn(2+)</name>
        <dbReference type="ChEBI" id="CHEBI:29105"/>
        <label>2</label>
    </ligand>
</feature>
<feature type="binding site" evidence="12">
    <location>
        <position position="203"/>
    </location>
    <ligand>
        <name>Zn(2+)</name>
        <dbReference type="ChEBI" id="CHEBI:29105"/>
        <label>2</label>
    </ligand>
</feature>
<dbReference type="Gene3D" id="2.60.260.20">
    <property type="entry name" value="Urease metallochaperone UreE, N-terminal domain"/>
    <property type="match status" value="2"/>
</dbReference>
<evidence type="ECO:0000313" key="17">
    <source>
        <dbReference type="Proteomes" id="UP000034752"/>
    </source>
</evidence>
<keyword evidence="8 12" id="KW-0143">Chaperone</keyword>
<dbReference type="HAMAP" id="MF_01152">
    <property type="entry name" value="DnaJ"/>
    <property type="match status" value="1"/>
</dbReference>
<dbReference type="PANTHER" id="PTHR43096">
    <property type="entry name" value="DNAJ HOMOLOG 1, MITOCHONDRIAL-RELATED"/>
    <property type="match status" value="1"/>
</dbReference>
<dbReference type="PRINTS" id="PR00625">
    <property type="entry name" value="JDOMAIN"/>
</dbReference>
<dbReference type="FunFam" id="1.10.287.110:FF:000034">
    <property type="entry name" value="Chaperone protein DnaJ"/>
    <property type="match status" value="1"/>
</dbReference>
<evidence type="ECO:0000259" key="14">
    <source>
        <dbReference type="PROSITE" id="PS50076"/>
    </source>
</evidence>
<feature type="repeat" description="CXXCXGXG motif" evidence="12">
    <location>
        <begin position="158"/>
        <end position="165"/>
    </location>
</feature>
<organism evidence="16 17">
    <name type="scientific">candidate division Kazan bacterium GW2011_GWA1_44_22</name>
    <dbReference type="NCBI Taxonomy" id="1620410"/>
    <lineage>
        <taxon>Bacteria</taxon>
        <taxon>Bacteria division Kazan-3B-28</taxon>
    </lineage>
</organism>
<dbReference type="GO" id="GO:0008270">
    <property type="term" value="F:zinc ion binding"/>
    <property type="evidence" value="ECO:0007669"/>
    <property type="project" value="UniProtKB-UniRule"/>
</dbReference>
<evidence type="ECO:0000256" key="11">
    <source>
        <dbReference type="ARBA" id="ARBA00067609"/>
    </source>
</evidence>
<name>A0A0G1KVY2_UNCK3</name>
<evidence type="ECO:0000256" key="5">
    <source>
        <dbReference type="ARBA" id="ARBA00022771"/>
    </source>
</evidence>
<evidence type="ECO:0000313" key="16">
    <source>
        <dbReference type="EMBL" id="KKT52079.1"/>
    </source>
</evidence>
<evidence type="ECO:0000256" key="3">
    <source>
        <dbReference type="ARBA" id="ARBA00022723"/>
    </source>
</evidence>
<keyword evidence="6 12" id="KW-0862">Zinc</keyword>
<dbReference type="AlphaFoldDB" id="A0A0G1KVY2"/>
<dbReference type="Gene3D" id="1.10.287.110">
    <property type="entry name" value="DnaJ domain"/>
    <property type="match status" value="1"/>
</dbReference>
<comment type="cofactor">
    <cofactor evidence="12">
        <name>Zn(2+)</name>
        <dbReference type="ChEBI" id="CHEBI:29105"/>
    </cofactor>
    <text evidence="12">Binds 2 Zn(2+) ions per monomer.</text>
</comment>
<accession>A0A0G1KVY2</accession>
<keyword evidence="5 12" id="KW-0863">Zinc-finger</keyword>
<dbReference type="Proteomes" id="UP000034752">
    <property type="component" value="Unassembled WGS sequence"/>
</dbReference>
<dbReference type="InterPro" id="IPR036410">
    <property type="entry name" value="HSP_DnaJ_Cys-rich_dom_sf"/>
</dbReference>
<feature type="repeat" description="CXXCXGXG motif" evidence="12">
    <location>
        <begin position="200"/>
        <end position="207"/>
    </location>
</feature>
<dbReference type="CDD" id="cd10719">
    <property type="entry name" value="DnaJ_zf"/>
    <property type="match status" value="1"/>
</dbReference>
<comment type="subcellular location">
    <subcellularLocation>
        <location evidence="12">Cytoplasm</location>
    </subcellularLocation>
</comment>
<dbReference type="InterPro" id="IPR036869">
    <property type="entry name" value="J_dom_sf"/>
</dbReference>
<dbReference type="PATRIC" id="fig|1620410.3.peg.326"/>
<evidence type="ECO:0000256" key="4">
    <source>
        <dbReference type="ARBA" id="ARBA00022737"/>
    </source>
</evidence>
<dbReference type="GO" id="GO:0009408">
    <property type="term" value="P:response to heat"/>
    <property type="evidence" value="ECO:0007669"/>
    <property type="project" value="InterPro"/>
</dbReference>
<dbReference type="SUPFAM" id="SSF46565">
    <property type="entry name" value="Chaperone J-domain"/>
    <property type="match status" value="1"/>
</dbReference>
<dbReference type="PROSITE" id="PS00636">
    <property type="entry name" value="DNAJ_1"/>
    <property type="match status" value="1"/>
</dbReference>
<reference evidence="16 17" key="1">
    <citation type="journal article" date="2015" name="Nature">
        <title>rRNA introns, odd ribosomes, and small enigmatic genomes across a large radiation of phyla.</title>
        <authorList>
            <person name="Brown C.T."/>
            <person name="Hug L.A."/>
            <person name="Thomas B.C."/>
            <person name="Sharon I."/>
            <person name="Castelle C.J."/>
            <person name="Singh A."/>
            <person name="Wilkins M.J."/>
            <person name="Williams K.H."/>
            <person name="Banfield J.F."/>
        </authorList>
    </citation>
    <scope>NUCLEOTIDE SEQUENCE [LARGE SCALE GENOMIC DNA]</scope>
</reference>
<comment type="similarity">
    <text evidence="10 12">Belongs to the DnaJ family.</text>
</comment>
<dbReference type="SMART" id="SM00271">
    <property type="entry name" value="DnaJ"/>
    <property type="match status" value="1"/>
</dbReference>
<dbReference type="PROSITE" id="PS50076">
    <property type="entry name" value="DNAJ_2"/>
    <property type="match status" value="1"/>
</dbReference>
<dbReference type="GO" id="GO:0051082">
    <property type="term" value="F:unfolded protein binding"/>
    <property type="evidence" value="ECO:0007669"/>
    <property type="project" value="UniProtKB-UniRule"/>
</dbReference>
<feature type="repeat" description="CXXCXGXG motif" evidence="12">
    <location>
        <begin position="174"/>
        <end position="181"/>
    </location>
</feature>
<comment type="function">
    <text evidence="9 12">Participates actively in the response to hyperosmotic and heat shock by preventing the aggregation of stress-denatured proteins and by disaggregating proteins, also in an autonomous, DnaK-independent fashion. Unfolded proteins bind initially to DnaJ; upon interaction with the DnaJ-bound protein, DnaK hydrolyzes its bound ATP, resulting in the formation of a stable complex. GrpE releases ADP from DnaK; ATP binding to DnaK triggers the release of the substrate protein, thus completing the reaction cycle. Several rounds of ATP-dependent interactions between DnaJ, DnaK and GrpE are required for fully efficient folding. Also involved, together with DnaK and GrpE, in the DNA replication of plasmids through activation of initiation proteins.</text>
</comment>
<evidence type="ECO:0000256" key="12">
    <source>
        <dbReference type="HAMAP-Rule" id="MF_01152"/>
    </source>
</evidence>
<feature type="binding site" evidence="12">
    <location>
        <position position="214"/>
    </location>
    <ligand>
        <name>Zn(2+)</name>
        <dbReference type="ChEBI" id="CHEBI:29105"/>
        <label>1</label>
    </ligand>
</feature>
<dbReference type="InterPro" id="IPR018253">
    <property type="entry name" value="DnaJ_domain_CS"/>
</dbReference>
<dbReference type="Pfam" id="PF00226">
    <property type="entry name" value="DnaJ"/>
    <property type="match status" value="1"/>
</dbReference>
<dbReference type="PANTHER" id="PTHR43096:SF48">
    <property type="entry name" value="CHAPERONE PROTEIN DNAJ"/>
    <property type="match status" value="1"/>
</dbReference>
<dbReference type="InterPro" id="IPR001305">
    <property type="entry name" value="HSP_DnaJ_Cys-rich_dom"/>
</dbReference>
<comment type="caution">
    <text evidence="16">The sequence shown here is derived from an EMBL/GenBank/DDBJ whole genome shotgun (WGS) entry which is preliminary data.</text>
</comment>
<dbReference type="GO" id="GO:0005524">
    <property type="term" value="F:ATP binding"/>
    <property type="evidence" value="ECO:0007669"/>
    <property type="project" value="InterPro"/>
</dbReference>
<feature type="domain" description="CR-type" evidence="15">
    <location>
        <begin position="145"/>
        <end position="226"/>
    </location>
</feature>
<dbReference type="GO" id="GO:0006260">
    <property type="term" value="P:DNA replication"/>
    <property type="evidence" value="ECO:0007669"/>
    <property type="project" value="UniProtKB-KW"/>
</dbReference>
<feature type="binding site" evidence="12">
    <location>
        <position position="158"/>
    </location>
    <ligand>
        <name>Zn(2+)</name>
        <dbReference type="ChEBI" id="CHEBI:29105"/>
        <label>1</label>
    </ligand>
</feature>
<evidence type="ECO:0000256" key="7">
    <source>
        <dbReference type="ARBA" id="ARBA00023016"/>
    </source>
</evidence>
<protein>
    <recommendedName>
        <fullName evidence="11 12">Chaperone protein DnaJ</fullName>
    </recommendedName>
</protein>
<keyword evidence="4 12" id="KW-0677">Repeat</keyword>
<dbReference type="GO" id="GO:0042026">
    <property type="term" value="P:protein refolding"/>
    <property type="evidence" value="ECO:0007669"/>
    <property type="project" value="TreeGrafter"/>
</dbReference>
<comment type="subunit">
    <text evidence="12">Homodimer.</text>
</comment>
<evidence type="ECO:0000256" key="13">
    <source>
        <dbReference type="PROSITE-ProRule" id="PRU00546"/>
    </source>
</evidence>
<sequence>MAPDDYYQVLGLSRTATPDEIKKAYRKLALQYHPDKTKGDKTAEEKFKKINQAYQVLSDPAKRQQYDQFGAAGAAGSGFSGWSQADFAQGFDLNDLGGFGDIFDTFFTGATGGRRSSSRRDPESLKRGSDIEANIQITFEEAVFGATKKISINRQMTCENCQGSGGQDGKTSKCDVCGGSGEVAKTQRTILGTFTQKTLCADCRGSGQKPARMCRSCHGEGRKTKTEMIDIEIPAGVNSGQTIKISGYGEAGWRNGRAGDLYVNIHVLPSKDFERHGDDFLNNKGVKHWDKAGTGDLLVRVDIIIPARLTLKQRRLLEELQDEFDLNK</sequence>
<evidence type="ECO:0000256" key="9">
    <source>
        <dbReference type="ARBA" id="ARBA00053423"/>
    </source>
</evidence>
<keyword evidence="3 12" id="KW-0479">Metal-binding</keyword>
<dbReference type="FunFam" id="2.10.230.10:FF:000002">
    <property type="entry name" value="Molecular chaperone DnaJ"/>
    <property type="match status" value="1"/>
</dbReference>
<dbReference type="Gene3D" id="2.10.230.10">
    <property type="entry name" value="Heat shock protein DnaJ, cysteine-rich domain"/>
    <property type="match status" value="1"/>
</dbReference>
<dbReference type="InterPro" id="IPR001623">
    <property type="entry name" value="DnaJ_domain"/>
</dbReference>
<evidence type="ECO:0000256" key="1">
    <source>
        <dbReference type="ARBA" id="ARBA00022490"/>
    </source>
</evidence>
<evidence type="ECO:0000259" key="15">
    <source>
        <dbReference type="PROSITE" id="PS51188"/>
    </source>
</evidence>
<feature type="binding site" evidence="12">
    <location>
        <position position="174"/>
    </location>
    <ligand>
        <name>Zn(2+)</name>
        <dbReference type="ChEBI" id="CHEBI:29105"/>
        <label>2</label>
    </ligand>
</feature>
<dbReference type="SUPFAM" id="SSF57938">
    <property type="entry name" value="DnaJ/Hsp40 cysteine-rich domain"/>
    <property type="match status" value="1"/>
</dbReference>
<evidence type="ECO:0000256" key="2">
    <source>
        <dbReference type="ARBA" id="ARBA00022705"/>
    </source>
</evidence>
<feature type="repeat" description="CXXCXGXG motif" evidence="12">
    <location>
        <begin position="214"/>
        <end position="221"/>
    </location>
</feature>
<keyword evidence="7 12" id="KW-0346">Stress response</keyword>
<keyword evidence="1 12" id="KW-0963">Cytoplasm</keyword>
<dbReference type="CDD" id="cd06257">
    <property type="entry name" value="DnaJ"/>
    <property type="match status" value="1"/>
</dbReference>
<feature type="binding site" evidence="12">
    <location>
        <position position="200"/>
    </location>
    <ligand>
        <name>Zn(2+)</name>
        <dbReference type="ChEBI" id="CHEBI:29105"/>
        <label>2</label>
    </ligand>
</feature>
<evidence type="ECO:0000256" key="6">
    <source>
        <dbReference type="ARBA" id="ARBA00022833"/>
    </source>
</evidence>
<feature type="zinc finger region" description="CR-type" evidence="13">
    <location>
        <begin position="145"/>
        <end position="226"/>
    </location>
</feature>
<dbReference type="EMBL" id="LCIJ01000022">
    <property type="protein sequence ID" value="KKT52079.1"/>
    <property type="molecule type" value="Genomic_DNA"/>
</dbReference>
<evidence type="ECO:0000256" key="8">
    <source>
        <dbReference type="ARBA" id="ARBA00023186"/>
    </source>
</evidence>